<accession>A0A4Y2K121</accession>
<reference evidence="2 3" key="1">
    <citation type="journal article" date="2019" name="Sci. Rep.">
        <title>Orb-weaving spider Araneus ventricosus genome elucidates the spidroin gene catalogue.</title>
        <authorList>
            <person name="Kono N."/>
            <person name="Nakamura H."/>
            <person name="Ohtoshi R."/>
            <person name="Moran D.A.P."/>
            <person name="Shinohara A."/>
            <person name="Yoshida Y."/>
            <person name="Fujiwara M."/>
            <person name="Mori M."/>
            <person name="Tomita M."/>
            <person name="Arakawa K."/>
        </authorList>
    </citation>
    <scope>NUCLEOTIDE SEQUENCE [LARGE SCALE GENOMIC DNA]</scope>
</reference>
<evidence type="ECO:0000256" key="1">
    <source>
        <dbReference type="SAM" id="Phobius"/>
    </source>
</evidence>
<comment type="caution">
    <text evidence="2">The sequence shown here is derived from an EMBL/GenBank/DDBJ whole genome shotgun (WGS) entry which is preliminary data.</text>
</comment>
<evidence type="ECO:0000313" key="3">
    <source>
        <dbReference type="Proteomes" id="UP000499080"/>
    </source>
</evidence>
<feature type="transmembrane region" description="Helical" evidence="1">
    <location>
        <begin position="121"/>
        <end position="140"/>
    </location>
</feature>
<dbReference type="Proteomes" id="UP000499080">
    <property type="component" value="Unassembled WGS sequence"/>
</dbReference>
<name>A0A4Y2K121_ARAVE</name>
<keyword evidence="3" id="KW-1185">Reference proteome</keyword>
<dbReference type="EMBL" id="BGPR01004118">
    <property type="protein sequence ID" value="GBM96141.1"/>
    <property type="molecule type" value="Genomic_DNA"/>
</dbReference>
<feature type="transmembrane region" description="Helical" evidence="1">
    <location>
        <begin position="77"/>
        <end position="101"/>
    </location>
</feature>
<organism evidence="2 3">
    <name type="scientific">Araneus ventricosus</name>
    <name type="common">Orbweaver spider</name>
    <name type="synonym">Epeira ventricosa</name>
    <dbReference type="NCBI Taxonomy" id="182803"/>
    <lineage>
        <taxon>Eukaryota</taxon>
        <taxon>Metazoa</taxon>
        <taxon>Ecdysozoa</taxon>
        <taxon>Arthropoda</taxon>
        <taxon>Chelicerata</taxon>
        <taxon>Arachnida</taxon>
        <taxon>Araneae</taxon>
        <taxon>Araneomorphae</taxon>
        <taxon>Entelegynae</taxon>
        <taxon>Araneoidea</taxon>
        <taxon>Araneidae</taxon>
        <taxon>Araneus</taxon>
    </lineage>
</organism>
<gene>
    <name evidence="2" type="ORF">AVEN_44798_1</name>
</gene>
<evidence type="ECO:0000313" key="2">
    <source>
        <dbReference type="EMBL" id="GBM96141.1"/>
    </source>
</evidence>
<keyword evidence="1" id="KW-0812">Transmembrane</keyword>
<dbReference type="AlphaFoldDB" id="A0A4Y2K121"/>
<proteinExistence type="predicted"/>
<keyword evidence="1" id="KW-1133">Transmembrane helix</keyword>
<keyword evidence="1" id="KW-0472">Membrane</keyword>
<protein>
    <submittedName>
        <fullName evidence="2">Uncharacterized protein</fullName>
    </submittedName>
</protein>
<sequence>MEESSKLQLLLSPWKLFHRAQRHTKKRLTDRFEDSVWFLDFYCSGHDPRYQIFRCHHWYLINECFQISQKKFKKLRFIVDTASYLPLTYLLCSILLVMLLLTQMSCCTIANSYIPRSVLSGRSSGVPFSIIFLLTFLYSLTKIPLGPINGGKIEKNGEVLKFGTVVGDSVPNDILKVPGGG</sequence>